<sequence>MNSSARSSAPMRGIDHLAFVTDDLPTTMDFYTRVLQMRLVHVRRVPFEQDRGQPPYDNLRHYFFDMGHDQLLAFFEYPTGLARQNRDLPGGMQHVAFHVEPERFDALLAHVRGAGVDVIGPVALGGRFWSAYFYDPNGIRLEFATSRGPRQDGVVDSVLQSEDEARAELGTLFADPARVEFWLGQMPLREHADAS</sequence>
<dbReference type="InterPro" id="IPR004360">
    <property type="entry name" value="Glyas_Fos-R_dOase_dom"/>
</dbReference>
<feature type="domain" description="VOC" evidence="1">
    <location>
        <begin position="13"/>
        <end position="146"/>
    </location>
</feature>
<dbReference type="InterPro" id="IPR037523">
    <property type="entry name" value="VOC_core"/>
</dbReference>
<evidence type="ECO:0000313" key="2">
    <source>
        <dbReference type="EMBL" id="GAA0530141.1"/>
    </source>
</evidence>
<dbReference type="PANTHER" id="PTHR21366:SF31">
    <property type="entry name" value="METALLOTHIOL TRANSFERASE FOSB"/>
    <property type="match status" value="1"/>
</dbReference>
<dbReference type="RefSeq" id="WP_132978951.1">
    <property type="nucleotide sequence ID" value="NZ_BAAAEN010000034.1"/>
</dbReference>
<reference evidence="2 3" key="1">
    <citation type="journal article" date="2019" name="Int. J. Syst. Evol. Microbiol.">
        <title>The Global Catalogue of Microorganisms (GCM) 10K type strain sequencing project: providing services to taxonomists for standard genome sequencing and annotation.</title>
        <authorList>
            <consortium name="The Broad Institute Genomics Platform"/>
            <consortium name="The Broad Institute Genome Sequencing Center for Infectious Disease"/>
            <person name="Wu L."/>
            <person name="Ma J."/>
        </authorList>
    </citation>
    <scope>NUCLEOTIDE SEQUENCE [LARGE SCALE GENOMIC DNA]</scope>
    <source>
        <strain evidence="2 3">JCM 14330</strain>
    </source>
</reference>
<dbReference type="PROSITE" id="PS51819">
    <property type="entry name" value="VOC"/>
    <property type="match status" value="1"/>
</dbReference>
<dbReference type="InterPro" id="IPR029068">
    <property type="entry name" value="Glyas_Bleomycin-R_OHBP_Dase"/>
</dbReference>
<dbReference type="SUPFAM" id="SSF54593">
    <property type="entry name" value="Glyoxalase/Bleomycin resistance protein/Dihydroxybiphenyl dioxygenase"/>
    <property type="match status" value="1"/>
</dbReference>
<organism evidence="2 3">
    <name type="scientific">Pigmentiphaga daeguensis</name>
    <dbReference type="NCBI Taxonomy" id="414049"/>
    <lineage>
        <taxon>Bacteria</taxon>
        <taxon>Pseudomonadati</taxon>
        <taxon>Pseudomonadota</taxon>
        <taxon>Betaproteobacteria</taxon>
        <taxon>Burkholderiales</taxon>
        <taxon>Alcaligenaceae</taxon>
        <taxon>Pigmentiphaga</taxon>
    </lineage>
</organism>
<dbReference type="EMBL" id="BAAAEN010000034">
    <property type="protein sequence ID" value="GAA0530141.1"/>
    <property type="molecule type" value="Genomic_DNA"/>
</dbReference>
<gene>
    <name evidence="2" type="ORF">GCM10009097_54520</name>
</gene>
<accession>A0ABN1D0J7</accession>
<dbReference type="Gene3D" id="3.10.180.10">
    <property type="entry name" value="2,3-Dihydroxybiphenyl 1,2-Dioxygenase, domain 1"/>
    <property type="match status" value="1"/>
</dbReference>
<proteinExistence type="predicted"/>
<evidence type="ECO:0000313" key="3">
    <source>
        <dbReference type="Proteomes" id="UP001501706"/>
    </source>
</evidence>
<name>A0ABN1D0J7_9BURK</name>
<comment type="caution">
    <text evidence="2">The sequence shown here is derived from an EMBL/GenBank/DDBJ whole genome shotgun (WGS) entry which is preliminary data.</text>
</comment>
<keyword evidence="3" id="KW-1185">Reference proteome</keyword>
<dbReference type="InterPro" id="IPR050383">
    <property type="entry name" value="GlyoxalaseI/FosfomycinResist"/>
</dbReference>
<protein>
    <recommendedName>
        <fullName evidence="1">VOC domain-containing protein</fullName>
    </recommendedName>
</protein>
<dbReference type="Proteomes" id="UP001501706">
    <property type="component" value="Unassembled WGS sequence"/>
</dbReference>
<dbReference type="PANTHER" id="PTHR21366">
    <property type="entry name" value="GLYOXALASE FAMILY PROTEIN"/>
    <property type="match status" value="1"/>
</dbReference>
<dbReference type="CDD" id="cd06587">
    <property type="entry name" value="VOC"/>
    <property type="match status" value="1"/>
</dbReference>
<evidence type="ECO:0000259" key="1">
    <source>
        <dbReference type="PROSITE" id="PS51819"/>
    </source>
</evidence>
<dbReference type="Pfam" id="PF00903">
    <property type="entry name" value="Glyoxalase"/>
    <property type="match status" value="1"/>
</dbReference>